<evidence type="ECO:0000313" key="1">
    <source>
        <dbReference type="EMBL" id="CEK76015.1"/>
    </source>
</evidence>
<proteinExistence type="predicted"/>
<dbReference type="EMBL" id="HACG01029150">
    <property type="protein sequence ID" value="CEK76015.1"/>
    <property type="molecule type" value="Transcribed_RNA"/>
</dbReference>
<sequence>LNSSCSHLPCLIPPSKVVLQTVTTMNVQKVSQKVKFLSTAVDNGIHESSVT</sequence>
<organism evidence="1">
    <name type="scientific">Arion vulgaris</name>
    <dbReference type="NCBI Taxonomy" id="1028688"/>
    <lineage>
        <taxon>Eukaryota</taxon>
        <taxon>Metazoa</taxon>
        <taxon>Spiralia</taxon>
        <taxon>Lophotrochozoa</taxon>
        <taxon>Mollusca</taxon>
        <taxon>Gastropoda</taxon>
        <taxon>Heterobranchia</taxon>
        <taxon>Euthyneura</taxon>
        <taxon>Panpulmonata</taxon>
        <taxon>Eupulmonata</taxon>
        <taxon>Stylommatophora</taxon>
        <taxon>Helicina</taxon>
        <taxon>Arionoidea</taxon>
        <taxon>Arionidae</taxon>
        <taxon>Arion</taxon>
    </lineage>
</organism>
<name>A0A0B7A7R9_9EUPU</name>
<accession>A0A0B7A7R9</accession>
<gene>
    <name evidence="1" type="primary">ORF98033</name>
</gene>
<feature type="non-terminal residue" evidence="1">
    <location>
        <position position="1"/>
    </location>
</feature>
<reference evidence="1" key="1">
    <citation type="submission" date="2014-12" db="EMBL/GenBank/DDBJ databases">
        <title>Insight into the proteome of Arion vulgaris.</title>
        <authorList>
            <person name="Aradska J."/>
            <person name="Bulat T."/>
            <person name="Smidak R."/>
            <person name="Sarate P."/>
            <person name="Gangsoo J."/>
            <person name="Sialana F."/>
            <person name="Bilban M."/>
            <person name="Lubec G."/>
        </authorList>
    </citation>
    <scope>NUCLEOTIDE SEQUENCE</scope>
    <source>
        <tissue evidence="1">Skin</tissue>
    </source>
</reference>
<protein>
    <submittedName>
        <fullName evidence="1">Uncharacterized protein</fullName>
    </submittedName>
</protein>
<dbReference type="AlphaFoldDB" id="A0A0B7A7R9"/>